<protein>
    <submittedName>
        <fullName evidence="2">Uncharacterized protein</fullName>
    </submittedName>
</protein>
<organism evidence="2 3">
    <name type="scientific">Choiromyces venosus 120613-1</name>
    <dbReference type="NCBI Taxonomy" id="1336337"/>
    <lineage>
        <taxon>Eukaryota</taxon>
        <taxon>Fungi</taxon>
        <taxon>Dikarya</taxon>
        <taxon>Ascomycota</taxon>
        <taxon>Pezizomycotina</taxon>
        <taxon>Pezizomycetes</taxon>
        <taxon>Pezizales</taxon>
        <taxon>Tuberaceae</taxon>
        <taxon>Choiromyces</taxon>
    </lineage>
</organism>
<dbReference type="AlphaFoldDB" id="A0A3N4IZ64"/>
<name>A0A3N4IZ64_9PEZI</name>
<feature type="region of interest" description="Disordered" evidence="1">
    <location>
        <begin position="1"/>
        <end position="20"/>
    </location>
</feature>
<feature type="compositionally biased region" description="Polar residues" evidence="1">
    <location>
        <begin position="38"/>
        <end position="51"/>
    </location>
</feature>
<dbReference type="EMBL" id="ML120532">
    <property type="protein sequence ID" value="RPA90287.1"/>
    <property type="molecule type" value="Genomic_DNA"/>
</dbReference>
<feature type="region of interest" description="Disordered" evidence="1">
    <location>
        <begin position="26"/>
        <end position="51"/>
    </location>
</feature>
<sequence length="51" mass="5835">MAADLTDSDRSEEDEDLYSLLWRGKPKKKMACRKQKENGNNGYGTDQKISL</sequence>
<evidence type="ECO:0000313" key="2">
    <source>
        <dbReference type="EMBL" id="RPA90287.1"/>
    </source>
</evidence>
<proteinExistence type="predicted"/>
<dbReference type="Proteomes" id="UP000276215">
    <property type="component" value="Unassembled WGS sequence"/>
</dbReference>
<reference evidence="2 3" key="1">
    <citation type="journal article" date="2018" name="Nat. Ecol. Evol.">
        <title>Pezizomycetes genomes reveal the molecular basis of ectomycorrhizal truffle lifestyle.</title>
        <authorList>
            <person name="Murat C."/>
            <person name="Payen T."/>
            <person name="Noel B."/>
            <person name="Kuo A."/>
            <person name="Morin E."/>
            <person name="Chen J."/>
            <person name="Kohler A."/>
            <person name="Krizsan K."/>
            <person name="Balestrini R."/>
            <person name="Da Silva C."/>
            <person name="Montanini B."/>
            <person name="Hainaut M."/>
            <person name="Levati E."/>
            <person name="Barry K.W."/>
            <person name="Belfiori B."/>
            <person name="Cichocki N."/>
            <person name="Clum A."/>
            <person name="Dockter R.B."/>
            <person name="Fauchery L."/>
            <person name="Guy J."/>
            <person name="Iotti M."/>
            <person name="Le Tacon F."/>
            <person name="Lindquist E.A."/>
            <person name="Lipzen A."/>
            <person name="Malagnac F."/>
            <person name="Mello A."/>
            <person name="Molinier V."/>
            <person name="Miyauchi S."/>
            <person name="Poulain J."/>
            <person name="Riccioni C."/>
            <person name="Rubini A."/>
            <person name="Sitrit Y."/>
            <person name="Splivallo R."/>
            <person name="Traeger S."/>
            <person name="Wang M."/>
            <person name="Zifcakova L."/>
            <person name="Wipf D."/>
            <person name="Zambonelli A."/>
            <person name="Paolocci F."/>
            <person name="Nowrousian M."/>
            <person name="Ottonello S."/>
            <person name="Baldrian P."/>
            <person name="Spatafora J.W."/>
            <person name="Henrissat B."/>
            <person name="Nagy L.G."/>
            <person name="Aury J.M."/>
            <person name="Wincker P."/>
            <person name="Grigoriev I.V."/>
            <person name="Bonfante P."/>
            <person name="Martin F.M."/>
        </authorList>
    </citation>
    <scope>NUCLEOTIDE SEQUENCE [LARGE SCALE GENOMIC DNA]</scope>
    <source>
        <strain evidence="2 3">120613-1</strain>
    </source>
</reference>
<evidence type="ECO:0000313" key="3">
    <source>
        <dbReference type="Proteomes" id="UP000276215"/>
    </source>
</evidence>
<evidence type="ECO:0000256" key="1">
    <source>
        <dbReference type="SAM" id="MobiDB-lite"/>
    </source>
</evidence>
<gene>
    <name evidence="2" type="ORF">L873DRAFT_470439</name>
</gene>
<accession>A0A3N4IZ64</accession>
<keyword evidence="3" id="KW-1185">Reference proteome</keyword>
<dbReference type="STRING" id="1336337.A0A3N4IZ64"/>